<feature type="transmembrane region" description="Helical" evidence="10">
    <location>
        <begin position="283"/>
        <end position="309"/>
    </location>
</feature>
<feature type="transmembrane region" description="Helical" evidence="10">
    <location>
        <begin position="426"/>
        <end position="444"/>
    </location>
</feature>
<keyword evidence="4" id="KW-1003">Cell membrane</keyword>
<comment type="caution">
    <text evidence="11">The sequence shown here is derived from an EMBL/GenBank/DDBJ whole genome shotgun (WGS) entry which is preliminary data.</text>
</comment>
<accession>A0ABW4KNB1</accession>
<dbReference type="Proteomes" id="UP001597304">
    <property type="component" value="Unassembled WGS sequence"/>
</dbReference>
<dbReference type="NCBIfam" id="TIGR00905">
    <property type="entry name" value="2A0302"/>
    <property type="match status" value="1"/>
</dbReference>
<feature type="transmembrane region" description="Helical" evidence="10">
    <location>
        <begin position="12"/>
        <end position="35"/>
    </location>
</feature>
<keyword evidence="12" id="KW-1185">Reference proteome</keyword>
<evidence type="ECO:0000256" key="6">
    <source>
        <dbReference type="ARBA" id="ARBA00022970"/>
    </source>
</evidence>
<sequence>MGARSRALTAPAQLRLGPLTALVVGSMVGGGIFSLPQNTAASAGVGATALAWGITGLGMLALAFVFVNLTLRRPDLDSGVYAYARAGFGPFVGFSSAWGYWFMAVLGNVGYYVLLFSTLGHYLPVFGDGNTPLAVGCASVMLWAMHALVLRGIKEAAVINQITTVAKLVPLGLFVLLVALAFRTDLFTQDIWGRANPALGSVTEQVRGMMLVTVWVFIGVEGASVYSARAARRIDVGRATLLGFLFTLALLVSVSLLSLGVLSQPELARLKNPSMAHVLAHVVGPWGAALISVGLLISLSGALLSWLMLSSETLYMAARDGTAPHWLARENARGVPAPALWLTSGCVQAFLLITLVSNSTYLSLVNLGTSMVLLPYTWAALFALALAWRGQGYGAAQAALRLRDMGVGAAAVLYAAWLLYAGGMKYLLLSALLYAPGALLYAWARREHGRALLSRAEWLAFVALLVAAGIGVWGLRAGWLNL</sequence>
<dbReference type="InterPro" id="IPR002293">
    <property type="entry name" value="AA/rel_permease1"/>
</dbReference>
<evidence type="ECO:0000256" key="2">
    <source>
        <dbReference type="ARBA" id="ARBA00008220"/>
    </source>
</evidence>
<feature type="transmembrane region" description="Helical" evidence="10">
    <location>
        <begin position="209"/>
        <end position="228"/>
    </location>
</feature>
<keyword evidence="3" id="KW-0813">Transport</keyword>
<organism evidence="11 12">
    <name type="scientific">Ottowia flava</name>
    <dbReference type="NCBI Taxonomy" id="2675430"/>
    <lineage>
        <taxon>Bacteria</taxon>
        <taxon>Pseudomonadati</taxon>
        <taxon>Pseudomonadota</taxon>
        <taxon>Betaproteobacteria</taxon>
        <taxon>Burkholderiales</taxon>
        <taxon>Comamonadaceae</taxon>
        <taxon>Ottowia</taxon>
    </lineage>
</organism>
<evidence type="ECO:0000256" key="10">
    <source>
        <dbReference type="SAM" id="Phobius"/>
    </source>
</evidence>
<keyword evidence="6" id="KW-0029">Amino-acid transport</keyword>
<evidence type="ECO:0000256" key="3">
    <source>
        <dbReference type="ARBA" id="ARBA00022448"/>
    </source>
</evidence>
<dbReference type="PANTHER" id="PTHR42770:SF4">
    <property type="entry name" value="ARGININE_ORNITHINE ANTIPORTER-RELATED"/>
    <property type="match status" value="1"/>
</dbReference>
<feature type="transmembrane region" description="Helical" evidence="10">
    <location>
        <begin position="91"/>
        <end position="113"/>
    </location>
</feature>
<feature type="transmembrane region" description="Helical" evidence="10">
    <location>
        <begin position="456"/>
        <end position="475"/>
    </location>
</feature>
<evidence type="ECO:0000313" key="11">
    <source>
        <dbReference type="EMBL" id="MFD1709470.1"/>
    </source>
</evidence>
<feature type="transmembrane region" description="Helical" evidence="10">
    <location>
        <begin position="47"/>
        <end position="71"/>
    </location>
</feature>
<evidence type="ECO:0000256" key="1">
    <source>
        <dbReference type="ARBA" id="ARBA00004651"/>
    </source>
</evidence>
<evidence type="ECO:0000256" key="5">
    <source>
        <dbReference type="ARBA" id="ARBA00022692"/>
    </source>
</evidence>
<dbReference type="InterPro" id="IPR050367">
    <property type="entry name" value="APC_superfamily"/>
</dbReference>
<dbReference type="PIRSF" id="PIRSF006060">
    <property type="entry name" value="AA_transporter"/>
    <property type="match status" value="1"/>
</dbReference>
<evidence type="ECO:0000256" key="4">
    <source>
        <dbReference type="ARBA" id="ARBA00022475"/>
    </source>
</evidence>
<protein>
    <recommendedName>
        <fullName evidence="9">Arginine-ornithine antiporter</fullName>
    </recommendedName>
</protein>
<dbReference type="Pfam" id="PF13520">
    <property type="entry name" value="AA_permease_2"/>
    <property type="match status" value="1"/>
</dbReference>
<keyword evidence="8 10" id="KW-0472">Membrane</keyword>
<evidence type="ECO:0000313" key="12">
    <source>
        <dbReference type="Proteomes" id="UP001597304"/>
    </source>
</evidence>
<feature type="transmembrane region" description="Helical" evidence="10">
    <location>
        <begin position="165"/>
        <end position="182"/>
    </location>
</feature>
<dbReference type="RefSeq" id="WP_370512941.1">
    <property type="nucleotide sequence ID" value="NZ_JBHUEJ010000007.1"/>
</dbReference>
<dbReference type="PANTHER" id="PTHR42770">
    <property type="entry name" value="AMINO ACID TRANSPORTER-RELATED"/>
    <property type="match status" value="1"/>
</dbReference>
<dbReference type="NCBIfam" id="TIGR03810">
    <property type="entry name" value="arg_ornith_anti"/>
    <property type="match status" value="1"/>
</dbReference>
<evidence type="ECO:0000256" key="7">
    <source>
        <dbReference type="ARBA" id="ARBA00022989"/>
    </source>
</evidence>
<keyword evidence="5 10" id="KW-0812">Transmembrane</keyword>
<keyword evidence="7 10" id="KW-1133">Transmembrane helix</keyword>
<evidence type="ECO:0000256" key="9">
    <source>
        <dbReference type="NCBIfam" id="TIGR03810"/>
    </source>
</evidence>
<feature type="transmembrane region" description="Helical" evidence="10">
    <location>
        <begin position="133"/>
        <end position="153"/>
    </location>
</feature>
<evidence type="ECO:0000256" key="8">
    <source>
        <dbReference type="ARBA" id="ARBA00023136"/>
    </source>
</evidence>
<comment type="similarity">
    <text evidence="2">Belongs to the amino acid-polyamine-organocation (APC) superfamily. Basic amino acid/polyamine antiporter (APA) (TC 2.A.3.2) family.</text>
</comment>
<reference evidence="12" key="1">
    <citation type="journal article" date="2019" name="Int. J. Syst. Evol. Microbiol.">
        <title>The Global Catalogue of Microorganisms (GCM) 10K type strain sequencing project: providing services to taxonomists for standard genome sequencing and annotation.</title>
        <authorList>
            <consortium name="The Broad Institute Genomics Platform"/>
            <consortium name="The Broad Institute Genome Sequencing Center for Infectious Disease"/>
            <person name="Wu L."/>
            <person name="Ma J."/>
        </authorList>
    </citation>
    <scope>NUCLEOTIDE SEQUENCE [LARGE SCALE GENOMIC DNA]</scope>
    <source>
        <strain evidence="12">LMG 29247</strain>
    </source>
</reference>
<feature type="transmembrane region" description="Helical" evidence="10">
    <location>
        <begin position="400"/>
        <end position="420"/>
    </location>
</feature>
<name>A0ABW4KNB1_9BURK</name>
<comment type="subcellular location">
    <subcellularLocation>
        <location evidence="1">Cell membrane</location>
        <topology evidence="1">Multi-pass membrane protein</topology>
    </subcellularLocation>
</comment>
<dbReference type="EMBL" id="JBHUEJ010000007">
    <property type="protein sequence ID" value="MFD1709470.1"/>
    <property type="molecule type" value="Genomic_DNA"/>
</dbReference>
<feature type="transmembrane region" description="Helical" evidence="10">
    <location>
        <begin position="367"/>
        <end position="388"/>
    </location>
</feature>
<dbReference type="InterPro" id="IPR004754">
    <property type="entry name" value="Amino_acid_antiprt"/>
</dbReference>
<gene>
    <name evidence="11" type="primary">arcD</name>
    <name evidence="11" type="ORF">ACFSF0_02525</name>
</gene>
<dbReference type="InterPro" id="IPR022461">
    <property type="entry name" value="Arg/Orn_antiprt_ArcD"/>
</dbReference>
<feature type="transmembrane region" description="Helical" evidence="10">
    <location>
        <begin position="240"/>
        <end position="263"/>
    </location>
</feature>
<dbReference type="Gene3D" id="1.20.1740.10">
    <property type="entry name" value="Amino acid/polyamine transporter I"/>
    <property type="match status" value="1"/>
</dbReference>
<proteinExistence type="inferred from homology"/>
<feature type="transmembrane region" description="Helical" evidence="10">
    <location>
        <begin position="339"/>
        <end position="361"/>
    </location>
</feature>